<gene>
    <name evidence="9" type="ORF">DFQ50_10268</name>
</gene>
<comment type="similarity">
    <text evidence="2">Belongs to the UPF0702 family.</text>
</comment>
<evidence type="ECO:0000256" key="6">
    <source>
        <dbReference type="ARBA" id="ARBA00023136"/>
    </source>
</evidence>
<evidence type="ECO:0000313" key="9">
    <source>
        <dbReference type="EMBL" id="RBP13336.1"/>
    </source>
</evidence>
<dbReference type="Proteomes" id="UP000253201">
    <property type="component" value="Unassembled WGS sequence"/>
</dbReference>
<feature type="domain" description="YetF C-terminal" evidence="8">
    <location>
        <begin position="109"/>
        <end position="182"/>
    </location>
</feature>
<keyword evidence="5 7" id="KW-1133">Transmembrane helix</keyword>
<evidence type="ECO:0000256" key="3">
    <source>
        <dbReference type="ARBA" id="ARBA00022475"/>
    </source>
</evidence>
<feature type="transmembrane region" description="Helical" evidence="7">
    <location>
        <begin position="30"/>
        <end position="49"/>
    </location>
</feature>
<comment type="subcellular location">
    <subcellularLocation>
        <location evidence="1">Cell membrane</location>
        <topology evidence="1">Multi-pass membrane protein</topology>
    </subcellularLocation>
</comment>
<protein>
    <submittedName>
        <fullName evidence="9">Uncharacterized membrane protein YcaP (DUF421 family)</fullName>
    </submittedName>
</protein>
<dbReference type="PANTHER" id="PTHR34582">
    <property type="entry name" value="UPF0702 TRANSMEMBRANE PROTEIN YCAP"/>
    <property type="match status" value="1"/>
</dbReference>
<sequence length="243" mass="27368">MINDNDIVTGIKMKSFDLHRMALDKVPLDFLGEVALRSLYTFILVFLFLKITGRRGVRQMSLFEVLIILTLGSAAGDVAFYDDVPMLPVLVVFITLAALYRLVMWLMSRSEKLEDLLEGKPLVVVEEGELAWERLQSENMTEFEFFMELRLGGVEHLGQVRLAIMETNGQISIYYYPDDDVKAGLVILPSSCISRFTTIPEAADYACVRCSAIFHFNAGEHQLCPRCANPEWSKASSAKRVTG</sequence>
<dbReference type="EMBL" id="QNRL01000002">
    <property type="protein sequence ID" value="RBP13336.1"/>
    <property type="molecule type" value="Genomic_DNA"/>
</dbReference>
<feature type="transmembrane region" description="Helical" evidence="7">
    <location>
        <begin position="61"/>
        <end position="81"/>
    </location>
</feature>
<proteinExistence type="inferred from homology"/>
<evidence type="ECO:0000256" key="4">
    <source>
        <dbReference type="ARBA" id="ARBA00022692"/>
    </source>
</evidence>
<evidence type="ECO:0000259" key="8">
    <source>
        <dbReference type="Pfam" id="PF04239"/>
    </source>
</evidence>
<evidence type="ECO:0000256" key="1">
    <source>
        <dbReference type="ARBA" id="ARBA00004651"/>
    </source>
</evidence>
<dbReference type="PANTHER" id="PTHR34582:SF6">
    <property type="entry name" value="UPF0702 TRANSMEMBRANE PROTEIN YCAP"/>
    <property type="match status" value="1"/>
</dbReference>
<keyword evidence="4 7" id="KW-0812">Transmembrane</keyword>
<name>A0ABX9G051_9ENTR</name>
<evidence type="ECO:0000256" key="5">
    <source>
        <dbReference type="ARBA" id="ARBA00022989"/>
    </source>
</evidence>
<evidence type="ECO:0000256" key="7">
    <source>
        <dbReference type="SAM" id="Phobius"/>
    </source>
</evidence>
<evidence type="ECO:0000256" key="2">
    <source>
        <dbReference type="ARBA" id="ARBA00006448"/>
    </source>
</evidence>
<feature type="transmembrane region" description="Helical" evidence="7">
    <location>
        <begin position="87"/>
        <end position="107"/>
    </location>
</feature>
<evidence type="ECO:0000313" key="10">
    <source>
        <dbReference type="Proteomes" id="UP000253201"/>
    </source>
</evidence>
<accession>A0ABX9G051</accession>
<dbReference type="Gene3D" id="3.30.240.20">
    <property type="entry name" value="bsu07140 like domains"/>
    <property type="match status" value="1"/>
</dbReference>
<comment type="caution">
    <text evidence="9">The sequence shown here is derived from an EMBL/GenBank/DDBJ whole genome shotgun (WGS) entry which is preliminary data.</text>
</comment>
<keyword evidence="3" id="KW-1003">Cell membrane</keyword>
<dbReference type="InterPro" id="IPR023090">
    <property type="entry name" value="UPF0702_alpha/beta_dom_sf"/>
</dbReference>
<keyword evidence="6 7" id="KW-0472">Membrane</keyword>
<dbReference type="InterPro" id="IPR007353">
    <property type="entry name" value="DUF421"/>
</dbReference>
<organism evidence="9 10">
    <name type="scientific">Pseudocitrobacter faecalis</name>
    <dbReference type="NCBI Taxonomy" id="1398493"/>
    <lineage>
        <taxon>Bacteria</taxon>
        <taxon>Pseudomonadati</taxon>
        <taxon>Pseudomonadota</taxon>
        <taxon>Gammaproteobacteria</taxon>
        <taxon>Enterobacterales</taxon>
        <taxon>Enterobacteriaceae</taxon>
        <taxon>Pseudocitrobacter</taxon>
    </lineage>
</organism>
<dbReference type="Pfam" id="PF04239">
    <property type="entry name" value="DUF421"/>
    <property type="match status" value="1"/>
</dbReference>
<reference evidence="9 10" key="1">
    <citation type="submission" date="2018-06" db="EMBL/GenBank/DDBJ databases">
        <title>Genomic Encyclopedia of Type Strains, Phase IV (KMG-IV): sequencing the most valuable type-strain genomes for metagenomic binning, comparative biology and taxonomic classification.</title>
        <authorList>
            <person name="Goeker M."/>
        </authorList>
    </citation>
    <scope>NUCLEOTIDE SEQUENCE [LARGE SCALE GENOMIC DNA]</scope>
    <source>
        <strain evidence="9 10">DSM 27453</strain>
    </source>
</reference>
<keyword evidence="10" id="KW-1185">Reference proteome</keyword>